<accession>A0A1S4BDR7</accession>
<dbReference type="KEGG" id="nta:107807182"/>
<keyword evidence="2" id="KW-0560">Oxidoreductase</keyword>
<reference evidence="5" key="2">
    <citation type="submission" date="2025-08" db="UniProtKB">
        <authorList>
            <consortium name="RefSeq"/>
        </authorList>
    </citation>
    <scope>IDENTIFICATION</scope>
</reference>
<protein>
    <submittedName>
        <fullName evidence="5">Retinol dehydrogenase 12-like</fullName>
    </submittedName>
</protein>
<sequence>MNLIEVLAPNENLLLVSSSAAFTLMRKEKTRLGWIEWLQGWYRLTCETLFQKINARNLQDPLPLPPLNGQTCIVTGATSGIGLEIARQLAESGAHLVMAVRNTNLAYQIIQKWLRNEPDSRSLSIDVLELDLLSLESVVKFAQEWNSKSKPLHVLINNAGIYSIGQPQKFSKDGYETHLQVNHLGPALLSILLLPSLKRGAPSRVVNVNSLLHTVGFVDFQDMNFITKKNKFSSRKAYSNSKLAQIMFSSMLQKYIPTDAGIYTLCVEPGAVRTNVTRDLPRILNILYQKMFFFMFDAQQGSRSALFAATDVDILKYCGKLKAEEWPVCAFIGCHCKPTKPSKEAYNVGTSQQVWEKTLEMVGFSIDAVDMIFQGKEIHCC</sequence>
<dbReference type="PaxDb" id="4097-A0A1S4BDR7"/>
<proteinExistence type="inferred from homology"/>
<keyword evidence="4" id="KW-1185">Reference proteome</keyword>
<dbReference type="PRINTS" id="PR00080">
    <property type="entry name" value="SDRFAMILY"/>
</dbReference>
<dbReference type="PANTHER" id="PTHR24320:SF209">
    <property type="entry name" value="RETINOL DEHYDROGENASE 12-LIKE"/>
    <property type="match status" value="1"/>
</dbReference>
<dbReference type="OrthoDB" id="191139at2759"/>
<name>A0A1S4BDR7_TOBAC</name>
<dbReference type="Gene3D" id="3.40.50.720">
    <property type="entry name" value="NAD(P)-binding Rossmann-like Domain"/>
    <property type="match status" value="1"/>
</dbReference>
<evidence type="ECO:0000313" key="4">
    <source>
        <dbReference type="Proteomes" id="UP000790787"/>
    </source>
</evidence>
<dbReference type="STRING" id="4097.A0A1S4BDR7"/>
<comment type="similarity">
    <text evidence="1 3">Belongs to the short-chain dehydrogenases/reductases (SDR) family.</text>
</comment>
<evidence type="ECO:0000256" key="3">
    <source>
        <dbReference type="RuleBase" id="RU000363"/>
    </source>
</evidence>
<gene>
    <name evidence="5" type="primary">LOC107807182</name>
</gene>
<dbReference type="SUPFAM" id="SSF51735">
    <property type="entry name" value="NAD(P)-binding Rossmann-fold domains"/>
    <property type="match status" value="1"/>
</dbReference>
<evidence type="ECO:0000313" key="5">
    <source>
        <dbReference type="RefSeq" id="XP_016487002.1"/>
    </source>
</evidence>
<dbReference type="InterPro" id="IPR002347">
    <property type="entry name" value="SDR_fam"/>
</dbReference>
<evidence type="ECO:0000256" key="2">
    <source>
        <dbReference type="ARBA" id="ARBA00023002"/>
    </source>
</evidence>
<dbReference type="PANTHER" id="PTHR24320">
    <property type="entry name" value="RETINOL DEHYDROGENASE"/>
    <property type="match status" value="1"/>
</dbReference>
<dbReference type="GO" id="GO:0016491">
    <property type="term" value="F:oxidoreductase activity"/>
    <property type="evidence" value="ECO:0007669"/>
    <property type="project" value="UniProtKB-KW"/>
</dbReference>
<organism evidence="4 5">
    <name type="scientific">Nicotiana tabacum</name>
    <name type="common">Common tobacco</name>
    <dbReference type="NCBI Taxonomy" id="4097"/>
    <lineage>
        <taxon>Eukaryota</taxon>
        <taxon>Viridiplantae</taxon>
        <taxon>Streptophyta</taxon>
        <taxon>Embryophyta</taxon>
        <taxon>Tracheophyta</taxon>
        <taxon>Spermatophyta</taxon>
        <taxon>Magnoliopsida</taxon>
        <taxon>eudicotyledons</taxon>
        <taxon>Gunneridae</taxon>
        <taxon>Pentapetalae</taxon>
        <taxon>asterids</taxon>
        <taxon>lamiids</taxon>
        <taxon>Solanales</taxon>
        <taxon>Solanaceae</taxon>
        <taxon>Nicotianoideae</taxon>
        <taxon>Nicotianeae</taxon>
        <taxon>Nicotiana</taxon>
    </lineage>
</organism>
<dbReference type="RefSeq" id="XP_016487002.1">
    <property type="nucleotide sequence ID" value="XM_016631516.1"/>
</dbReference>
<dbReference type="PRINTS" id="PR00081">
    <property type="entry name" value="GDHRDH"/>
</dbReference>
<dbReference type="Pfam" id="PF00106">
    <property type="entry name" value="adh_short"/>
    <property type="match status" value="1"/>
</dbReference>
<evidence type="ECO:0000256" key="1">
    <source>
        <dbReference type="ARBA" id="ARBA00006484"/>
    </source>
</evidence>
<dbReference type="SMR" id="A0A1S4BDR7"/>
<dbReference type="InterPro" id="IPR036291">
    <property type="entry name" value="NAD(P)-bd_dom_sf"/>
</dbReference>
<dbReference type="Proteomes" id="UP000790787">
    <property type="component" value="Chromosome 15"/>
</dbReference>
<dbReference type="OMA" id="IDYFNER"/>
<dbReference type="AlphaFoldDB" id="A0A1S4BDR7"/>
<dbReference type="GeneID" id="107807182"/>
<reference evidence="4" key="1">
    <citation type="journal article" date="2014" name="Nat. Commun.">
        <title>The tobacco genome sequence and its comparison with those of tomato and potato.</title>
        <authorList>
            <person name="Sierro N."/>
            <person name="Battey J.N."/>
            <person name="Ouadi S."/>
            <person name="Bakaher N."/>
            <person name="Bovet L."/>
            <person name="Willig A."/>
            <person name="Goepfert S."/>
            <person name="Peitsch M.C."/>
            <person name="Ivanov N.V."/>
        </authorList>
    </citation>
    <scope>NUCLEOTIDE SEQUENCE [LARGE SCALE GENOMIC DNA]</scope>
</reference>